<accession>A0A9D1EEP4</accession>
<dbReference type="InterPro" id="IPR004108">
    <property type="entry name" value="Fe_hydrogenase_lsu_C"/>
</dbReference>
<dbReference type="SUPFAM" id="SSF53920">
    <property type="entry name" value="Fe-only hydrogenase"/>
    <property type="match status" value="1"/>
</dbReference>
<feature type="domain" description="4Fe-4S ferredoxin-type" evidence="4">
    <location>
        <begin position="169"/>
        <end position="198"/>
    </location>
</feature>
<gene>
    <name evidence="5" type="ORF">IAC96_08105</name>
</gene>
<dbReference type="AlphaFoldDB" id="A0A9D1EEP4"/>
<dbReference type="InterPro" id="IPR017900">
    <property type="entry name" value="4Fe4S_Fe_S_CS"/>
</dbReference>
<feature type="domain" description="4Fe-4S ferredoxin-type" evidence="4">
    <location>
        <begin position="122"/>
        <end position="152"/>
    </location>
</feature>
<dbReference type="InterPro" id="IPR027631">
    <property type="entry name" value="Mono_FeFe_hydrog"/>
</dbReference>
<dbReference type="PANTHER" id="PTHR11615">
    <property type="entry name" value="NITRATE, FORMATE, IRON DEHYDROGENASE"/>
    <property type="match status" value="1"/>
</dbReference>
<dbReference type="Proteomes" id="UP000824201">
    <property type="component" value="Unassembled WGS sequence"/>
</dbReference>
<dbReference type="SUPFAM" id="SSF54862">
    <property type="entry name" value="4Fe-4S ferredoxins"/>
    <property type="match status" value="1"/>
</dbReference>
<dbReference type="InterPro" id="IPR057431">
    <property type="entry name" value="LdpA_Fe-S-bd"/>
</dbReference>
<dbReference type="InterPro" id="IPR009016">
    <property type="entry name" value="Fe_hydrogenase"/>
</dbReference>
<dbReference type="Pfam" id="PF25160">
    <property type="entry name" value="LdpA_Fe-S-bd"/>
    <property type="match status" value="1"/>
</dbReference>
<dbReference type="EMBL" id="DVHN01000102">
    <property type="protein sequence ID" value="HIR88894.1"/>
    <property type="molecule type" value="Genomic_DNA"/>
</dbReference>
<keyword evidence="2" id="KW-0408">Iron</keyword>
<dbReference type="Gene3D" id="3.30.70.20">
    <property type="match status" value="2"/>
</dbReference>
<dbReference type="Pfam" id="PF00037">
    <property type="entry name" value="Fer4"/>
    <property type="match status" value="1"/>
</dbReference>
<evidence type="ECO:0000259" key="4">
    <source>
        <dbReference type="PROSITE" id="PS51379"/>
    </source>
</evidence>
<dbReference type="PROSITE" id="PS00198">
    <property type="entry name" value="4FE4S_FER_1"/>
    <property type="match status" value="2"/>
</dbReference>
<proteinExistence type="predicted"/>
<keyword evidence="1" id="KW-0479">Metal-binding</keyword>
<dbReference type="GO" id="GO:0046872">
    <property type="term" value="F:metal ion binding"/>
    <property type="evidence" value="ECO:0007669"/>
    <property type="project" value="UniProtKB-KW"/>
</dbReference>
<dbReference type="NCBIfam" id="TIGR04105">
    <property type="entry name" value="FeFe_hydrog_B1"/>
    <property type="match status" value="1"/>
</dbReference>
<comment type="caution">
    <text evidence="5">The sequence shown here is derived from an EMBL/GenBank/DDBJ whole genome shotgun (WGS) entry which is preliminary data.</text>
</comment>
<dbReference type="Pfam" id="PF02906">
    <property type="entry name" value="Fe_hyd_lg_C"/>
    <property type="match status" value="1"/>
</dbReference>
<name>A0A9D1EEP4_9FIRM</name>
<dbReference type="PROSITE" id="PS51379">
    <property type="entry name" value="4FE4S_FER_2"/>
    <property type="match status" value="2"/>
</dbReference>
<dbReference type="Gene3D" id="3.40.950.10">
    <property type="entry name" value="Fe-only Hydrogenase (Larger Subunit), Chain L, domain 3"/>
    <property type="match status" value="1"/>
</dbReference>
<dbReference type="GO" id="GO:0051536">
    <property type="term" value="F:iron-sulfur cluster binding"/>
    <property type="evidence" value="ECO:0007669"/>
    <property type="project" value="UniProtKB-KW"/>
</dbReference>
<evidence type="ECO:0000313" key="6">
    <source>
        <dbReference type="Proteomes" id="UP000824201"/>
    </source>
</evidence>
<reference evidence="5" key="2">
    <citation type="journal article" date="2021" name="PeerJ">
        <title>Extensive microbial diversity within the chicken gut microbiome revealed by metagenomics and culture.</title>
        <authorList>
            <person name="Gilroy R."/>
            <person name="Ravi A."/>
            <person name="Getino M."/>
            <person name="Pursley I."/>
            <person name="Horton D.L."/>
            <person name="Alikhan N.F."/>
            <person name="Baker D."/>
            <person name="Gharbi K."/>
            <person name="Hall N."/>
            <person name="Watson M."/>
            <person name="Adriaenssens E.M."/>
            <person name="Foster-Nyarko E."/>
            <person name="Jarju S."/>
            <person name="Secka A."/>
            <person name="Antonio M."/>
            <person name="Oren A."/>
            <person name="Chaudhuri R.R."/>
            <person name="La Ragione R."/>
            <person name="Hildebrand F."/>
            <person name="Pallen M.J."/>
        </authorList>
    </citation>
    <scope>NUCLEOTIDE SEQUENCE</scope>
    <source>
        <strain evidence="5">ChiW13-3771</strain>
    </source>
</reference>
<organism evidence="5 6">
    <name type="scientific">Candidatus Fimimorpha faecalis</name>
    <dbReference type="NCBI Taxonomy" id="2840824"/>
    <lineage>
        <taxon>Bacteria</taxon>
        <taxon>Bacillati</taxon>
        <taxon>Bacillota</taxon>
        <taxon>Clostridia</taxon>
        <taxon>Eubacteriales</taxon>
        <taxon>Candidatus Fimimorpha</taxon>
    </lineage>
</organism>
<dbReference type="InterPro" id="IPR050340">
    <property type="entry name" value="Cytosolic_Fe-S_CAF"/>
</dbReference>
<keyword evidence="3" id="KW-0411">Iron-sulfur</keyword>
<evidence type="ECO:0000313" key="5">
    <source>
        <dbReference type="EMBL" id="HIR88894.1"/>
    </source>
</evidence>
<sequence>MIDKHANIFSIKHVVLTEVARHAYIGDLDEVRDQLPFEMIPGPNANFRCCVYREREIIRQRIRLAEGKSPDGKDSKGIIQVISSACEDCPITRFSVTSNCQRCMSRRCQQACKFGAISIKDDRAYIDPSICKECGKCAQACPYNAIADLVRPCKKSCPVKAIQMDPETQLCVIDESKCISCGACVESCPFGAIATKTYMVDVIEAIKAGKRVVAMVAPAIEGQFGGDVTMANLFAAIRELGFSEVVEVALGGDLTAAYESLEWAEAYKEGKKMTTSCCPAFVNMIRKHYPSLMKNVSTTVSPMCALSRLLKATDPEVVTVFIGPCFAKKSEVVEFGIEGNADYCLTINEVRCMMRARDIQIEKGEPDLQHGSIYGKRFGNAGGVTEAVLQAMKEKGVDTSKMTVQRCSGGEECKKALMLLRAGKFPADFIEGMACPGGCVNGPGSVKFAAEAKKDRDNLIAQADRREIWENLSKYEELNHISMHRE</sequence>
<reference evidence="5" key="1">
    <citation type="submission" date="2020-10" db="EMBL/GenBank/DDBJ databases">
        <authorList>
            <person name="Gilroy R."/>
        </authorList>
    </citation>
    <scope>NUCLEOTIDE SEQUENCE</scope>
    <source>
        <strain evidence="5">ChiW13-3771</strain>
    </source>
</reference>
<evidence type="ECO:0000256" key="1">
    <source>
        <dbReference type="ARBA" id="ARBA00022723"/>
    </source>
</evidence>
<evidence type="ECO:0000256" key="3">
    <source>
        <dbReference type="ARBA" id="ARBA00023014"/>
    </source>
</evidence>
<dbReference type="InterPro" id="IPR017896">
    <property type="entry name" value="4Fe4S_Fe-S-bd"/>
</dbReference>
<protein>
    <submittedName>
        <fullName evidence="5">4Fe-4S dicluster domain-containing protein</fullName>
    </submittedName>
</protein>
<evidence type="ECO:0000256" key="2">
    <source>
        <dbReference type="ARBA" id="ARBA00023004"/>
    </source>
</evidence>